<gene>
    <name evidence="2" type="ORF">Godav_022223</name>
</gene>
<sequence length="60" mass="7214">MRWISTCFVPSPSFGILFTVVSLLGELIWCLQWRNTWSYFVARRFKQTKPIRELLMSQPF</sequence>
<name>A0A7J8TK83_GOSDV</name>
<keyword evidence="1" id="KW-0812">Transmembrane</keyword>
<evidence type="ECO:0000256" key="1">
    <source>
        <dbReference type="SAM" id="Phobius"/>
    </source>
</evidence>
<evidence type="ECO:0000313" key="2">
    <source>
        <dbReference type="EMBL" id="MBA0638636.1"/>
    </source>
</evidence>
<keyword evidence="1" id="KW-1133">Transmembrane helix</keyword>
<organism evidence="2 3">
    <name type="scientific">Gossypium davidsonii</name>
    <name type="common">Davidson's cotton</name>
    <name type="synonym">Gossypium klotzschianum subsp. davidsonii</name>
    <dbReference type="NCBI Taxonomy" id="34287"/>
    <lineage>
        <taxon>Eukaryota</taxon>
        <taxon>Viridiplantae</taxon>
        <taxon>Streptophyta</taxon>
        <taxon>Embryophyta</taxon>
        <taxon>Tracheophyta</taxon>
        <taxon>Spermatophyta</taxon>
        <taxon>Magnoliopsida</taxon>
        <taxon>eudicotyledons</taxon>
        <taxon>Gunneridae</taxon>
        <taxon>Pentapetalae</taxon>
        <taxon>rosids</taxon>
        <taxon>malvids</taxon>
        <taxon>Malvales</taxon>
        <taxon>Malvaceae</taxon>
        <taxon>Malvoideae</taxon>
        <taxon>Gossypium</taxon>
    </lineage>
</organism>
<accession>A0A7J8TK83</accession>
<reference evidence="2 3" key="1">
    <citation type="journal article" date="2019" name="Genome Biol. Evol.">
        <title>Insights into the evolution of the New World diploid cottons (Gossypium, subgenus Houzingenia) based on genome sequencing.</title>
        <authorList>
            <person name="Grover C.E."/>
            <person name="Arick M.A. 2nd"/>
            <person name="Thrash A."/>
            <person name="Conover J.L."/>
            <person name="Sanders W.S."/>
            <person name="Peterson D.G."/>
            <person name="Frelichowski J.E."/>
            <person name="Scheffler J.A."/>
            <person name="Scheffler B.E."/>
            <person name="Wendel J.F."/>
        </authorList>
    </citation>
    <scope>NUCLEOTIDE SEQUENCE [LARGE SCALE GENOMIC DNA]</scope>
    <source>
        <strain evidence="2">27</strain>
        <tissue evidence="2">Leaf</tissue>
    </source>
</reference>
<comment type="caution">
    <text evidence="2">The sequence shown here is derived from an EMBL/GenBank/DDBJ whole genome shotgun (WGS) entry which is preliminary data.</text>
</comment>
<keyword evidence="1" id="KW-0472">Membrane</keyword>
<dbReference type="EMBL" id="JABFAC010250934">
    <property type="protein sequence ID" value="MBA0638636.1"/>
    <property type="molecule type" value="Genomic_DNA"/>
</dbReference>
<feature type="transmembrane region" description="Helical" evidence="1">
    <location>
        <begin position="12"/>
        <end position="31"/>
    </location>
</feature>
<dbReference type="AlphaFoldDB" id="A0A7J8TK83"/>
<protein>
    <submittedName>
        <fullName evidence="2">Uncharacterized protein</fullName>
    </submittedName>
</protein>
<dbReference type="Proteomes" id="UP000593561">
    <property type="component" value="Unassembled WGS sequence"/>
</dbReference>
<proteinExistence type="predicted"/>
<keyword evidence="3" id="KW-1185">Reference proteome</keyword>
<evidence type="ECO:0000313" key="3">
    <source>
        <dbReference type="Proteomes" id="UP000593561"/>
    </source>
</evidence>